<dbReference type="Gene3D" id="3.30.420.10">
    <property type="entry name" value="Ribonuclease H-like superfamily/Ribonuclease H"/>
    <property type="match status" value="1"/>
</dbReference>
<gene>
    <name evidence="2" type="ORF">B5E44_03475</name>
</gene>
<dbReference type="InterPro" id="IPR012337">
    <property type="entry name" value="RNaseH-like_sf"/>
</dbReference>
<proteinExistence type="predicted"/>
<comment type="caution">
    <text evidence="2">The sequence shown here is derived from an EMBL/GenBank/DDBJ whole genome shotgun (WGS) entry which is preliminary data.</text>
</comment>
<reference evidence="3" key="1">
    <citation type="submission" date="2017-04" db="EMBL/GenBank/DDBJ databases">
        <title>Function of individual gut microbiota members based on whole genome sequencing of pure cultures obtained from chicken caecum.</title>
        <authorList>
            <person name="Medvecky M."/>
            <person name="Cejkova D."/>
            <person name="Polansky O."/>
            <person name="Karasova D."/>
            <person name="Kubasova T."/>
            <person name="Cizek A."/>
            <person name="Rychlik I."/>
        </authorList>
    </citation>
    <scope>NUCLEOTIDE SEQUENCE [LARGE SCALE GENOMIC DNA]</scope>
    <source>
        <strain evidence="3">An101</strain>
    </source>
</reference>
<dbReference type="Proteomes" id="UP000195859">
    <property type="component" value="Unassembled WGS sequence"/>
</dbReference>
<dbReference type="InterPro" id="IPR036397">
    <property type="entry name" value="RNaseH_sf"/>
</dbReference>
<protein>
    <recommendedName>
        <fullName evidence="1">RNase H type-1 domain-containing protein</fullName>
    </recommendedName>
</protein>
<evidence type="ECO:0000313" key="3">
    <source>
        <dbReference type="Proteomes" id="UP000195859"/>
    </source>
</evidence>
<dbReference type="InterPro" id="IPR002156">
    <property type="entry name" value="RNaseH_domain"/>
</dbReference>
<name>A0A1Y4W494_9LACO</name>
<evidence type="ECO:0000313" key="2">
    <source>
        <dbReference type="EMBL" id="OUQ77217.1"/>
    </source>
</evidence>
<sequence length="164" mass="19297">MSYTIYTKGITSNFFDKDGYKIGFWCYYLRTENTTELKCKVVKSEDAKKVTAPRMQLKSIIEALKFCENDSFVDSIKLYTNNQQYFKQCFENEKSRKKNKDLWAQIDKLKLDKGLIIFPEDKDNAVKQSRGMKILEAAIRDTQAHNNDWEEHTAHPSLNKEMED</sequence>
<dbReference type="EMBL" id="NFLZ01000005">
    <property type="protein sequence ID" value="OUQ77217.1"/>
    <property type="molecule type" value="Genomic_DNA"/>
</dbReference>
<organism evidence="2 3">
    <name type="scientific">Lactobacillus gallinarum</name>
    <dbReference type="NCBI Taxonomy" id="52242"/>
    <lineage>
        <taxon>Bacteria</taxon>
        <taxon>Bacillati</taxon>
        <taxon>Bacillota</taxon>
        <taxon>Bacilli</taxon>
        <taxon>Lactobacillales</taxon>
        <taxon>Lactobacillaceae</taxon>
        <taxon>Lactobacillus</taxon>
    </lineage>
</organism>
<feature type="domain" description="RNase H type-1" evidence="1">
    <location>
        <begin position="1"/>
        <end position="164"/>
    </location>
</feature>
<dbReference type="SUPFAM" id="SSF53098">
    <property type="entry name" value="Ribonuclease H-like"/>
    <property type="match status" value="1"/>
</dbReference>
<accession>A0A1Y4W494</accession>
<dbReference type="GO" id="GO:0004523">
    <property type="term" value="F:RNA-DNA hybrid ribonuclease activity"/>
    <property type="evidence" value="ECO:0007669"/>
    <property type="project" value="InterPro"/>
</dbReference>
<dbReference type="RefSeq" id="WP_087301028.1">
    <property type="nucleotide sequence ID" value="NZ_NFLZ01000005.1"/>
</dbReference>
<evidence type="ECO:0000259" key="1">
    <source>
        <dbReference type="PROSITE" id="PS50879"/>
    </source>
</evidence>
<dbReference type="GO" id="GO:0003676">
    <property type="term" value="F:nucleic acid binding"/>
    <property type="evidence" value="ECO:0007669"/>
    <property type="project" value="InterPro"/>
</dbReference>
<dbReference type="AlphaFoldDB" id="A0A1Y4W494"/>
<dbReference type="PROSITE" id="PS50879">
    <property type="entry name" value="RNASE_H_1"/>
    <property type="match status" value="1"/>
</dbReference>